<gene>
    <name evidence="1" type="ORF">PR048_024705</name>
</gene>
<proteinExistence type="predicted"/>
<dbReference type="EMBL" id="JARBHB010000010">
    <property type="protein sequence ID" value="KAJ8873869.1"/>
    <property type="molecule type" value="Genomic_DNA"/>
</dbReference>
<protein>
    <recommendedName>
        <fullName evidence="3">DUF4817 domain-containing protein</fullName>
    </recommendedName>
</protein>
<evidence type="ECO:0000313" key="1">
    <source>
        <dbReference type="EMBL" id="KAJ8873869.1"/>
    </source>
</evidence>
<reference evidence="1 2" key="1">
    <citation type="submission" date="2023-02" db="EMBL/GenBank/DDBJ databases">
        <title>LHISI_Scaffold_Assembly.</title>
        <authorList>
            <person name="Stuart O.P."/>
            <person name="Cleave R."/>
            <person name="Magrath M.J.L."/>
            <person name="Mikheyev A.S."/>
        </authorList>
    </citation>
    <scope>NUCLEOTIDE SEQUENCE [LARGE SCALE GENOMIC DNA]</scope>
    <source>
        <strain evidence="1">Daus_M_001</strain>
        <tissue evidence="1">Leg muscle</tissue>
    </source>
</reference>
<name>A0ABQ9GPF1_9NEOP</name>
<accession>A0ABQ9GPF1</accession>
<organism evidence="1 2">
    <name type="scientific">Dryococelus australis</name>
    <dbReference type="NCBI Taxonomy" id="614101"/>
    <lineage>
        <taxon>Eukaryota</taxon>
        <taxon>Metazoa</taxon>
        <taxon>Ecdysozoa</taxon>
        <taxon>Arthropoda</taxon>
        <taxon>Hexapoda</taxon>
        <taxon>Insecta</taxon>
        <taxon>Pterygota</taxon>
        <taxon>Neoptera</taxon>
        <taxon>Polyneoptera</taxon>
        <taxon>Phasmatodea</taxon>
        <taxon>Verophasmatodea</taxon>
        <taxon>Anareolatae</taxon>
        <taxon>Phasmatidae</taxon>
        <taxon>Eurycanthinae</taxon>
        <taxon>Dryococelus</taxon>
    </lineage>
</organism>
<keyword evidence="2" id="KW-1185">Reference proteome</keyword>
<sequence>MERFTRAELGRHGLVYGTTNTSARQAVELYQLRYPGRRRPSRATSVRLHQRLRNERSTTVTRQSAGASRTDEDVLLRVQQEVYISSQAVGHALGVGPFNDPVISARKPTASPAKQRRSTFLANVITYHVLLSVNSSSKKTMRGQTSHRL</sequence>
<evidence type="ECO:0008006" key="3">
    <source>
        <dbReference type="Google" id="ProtNLM"/>
    </source>
</evidence>
<evidence type="ECO:0000313" key="2">
    <source>
        <dbReference type="Proteomes" id="UP001159363"/>
    </source>
</evidence>
<comment type="caution">
    <text evidence="1">The sequence shown here is derived from an EMBL/GenBank/DDBJ whole genome shotgun (WGS) entry which is preliminary data.</text>
</comment>
<dbReference type="Proteomes" id="UP001159363">
    <property type="component" value="Chromosome 9"/>
</dbReference>